<dbReference type="AlphaFoldDB" id="F6YQQ0"/>
<sequence>MLKNIDFDYDDYGIDVSGLRNFDDVTREKESEIEKWDREMKKEKGIRMGYVTDNCDIPTRVFGIIYLTKNNRGGLKVVVQVNYTAERQINKGEGEAVIMAMFGRAKALNQ</sequence>
<dbReference type="Proteomes" id="UP000008144">
    <property type="component" value="Chromosome 3"/>
</dbReference>
<keyword evidence="2" id="KW-1185">Reference proteome</keyword>
<proteinExistence type="predicted"/>
<dbReference type="Ensembl" id="ENSCINT00000023397.2">
    <property type="protein sequence ID" value="ENSCINP00000023151.2"/>
    <property type="gene ID" value="ENSCING00000012390.2"/>
</dbReference>
<evidence type="ECO:0000313" key="1">
    <source>
        <dbReference type="Ensembl" id="ENSCINP00000023151.2"/>
    </source>
</evidence>
<reference evidence="1" key="4">
    <citation type="submission" date="2025-09" db="UniProtKB">
        <authorList>
            <consortium name="Ensembl"/>
        </authorList>
    </citation>
    <scope>IDENTIFICATION</scope>
</reference>
<organism evidence="1 2">
    <name type="scientific">Ciona intestinalis</name>
    <name type="common">Transparent sea squirt</name>
    <name type="synonym">Ascidia intestinalis</name>
    <dbReference type="NCBI Taxonomy" id="7719"/>
    <lineage>
        <taxon>Eukaryota</taxon>
        <taxon>Metazoa</taxon>
        <taxon>Chordata</taxon>
        <taxon>Tunicata</taxon>
        <taxon>Ascidiacea</taxon>
        <taxon>Phlebobranchia</taxon>
        <taxon>Cionidae</taxon>
        <taxon>Ciona</taxon>
    </lineage>
</organism>
<reference evidence="1" key="2">
    <citation type="journal article" date="2008" name="Genome Biol.">
        <title>Improved genome assembly and evidence-based global gene model set for the chordate Ciona intestinalis: new insight into intron and operon populations.</title>
        <authorList>
            <person name="Satou Y."/>
            <person name="Mineta K."/>
            <person name="Ogasawara M."/>
            <person name="Sasakura Y."/>
            <person name="Shoguchi E."/>
            <person name="Ueno K."/>
            <person name="Yamada L."/>
            <person name="Matsumoto J."/>
            <person name="Wasserscheid J."/>
            <person name="Dewar K."/>
            <person name="Wiley G.B."/>
            <person name="Macmil S.L."/>
            <person name="Roe B.A."/>
            <person name="Zeller R.W."/>
            <person name="Hastings K.E."/>
            <person name="Lemaire P."/>
            <person name="Lindquist E."/>
            <person name="Endo T."/>
            <person name="Hotta K."/>
            <person name="Inaba K."/>
        </authorList>
    </citation>
    <scope>NUCLEOTIDE SEQUENCE [LARGE SCALE GENOMIC DNA]</scope>
    <source>
        <strain evidence="1">wild type</strain>
    </source>
</reference>
<evidence type="ECO:0000313" key="2">
    <source>
        <dbReference type="Proteomes" id="UP000008144"/>
    </source>
</evidence>
<dbReference type="InParanoid" id="F6YQQ0"/>
<dbReference type="HOGENOM" id="CLU_2176647_0_0_1"/>
<name>F6YQQ0_CIOIN</name>
<dbReference type="EMBL" id="EAAA01001762">
    <property type="status" value="NOT_ANNOTATED_CDS"/>
    <property type="molecule type" value="Genomic_DNA"/>
</dbReference>
<accession>F6YQQ0</accession>
<protein>
    <submittedName>
        <fullName evidence="1">Uncharacterized protein</fullName>
    </submittedName>
</protein>
<reference evidence="1" key="3">
    <citation type="submission" date="2025-08" db="UniProtKB">
        <authorList>
            <consortium name="Ensembl"/>
        </authorList>
    </citation>
    <scope>IDENTIFICATION</scope>
</reference>
<reference evidence="2" key="1">
    <citation type="journal article" date="2002" name="Science">
        <title>The draft genome of Ciona intestinalis: insights into chordate and vertebrate origins.</title>
        <authorList>
            <person name="Dehal P."/>
            <person name="Satou Y."/>
            <person name="Campbell R.K."/>
            <person name="Chapman J."/>
            <person name="Degnan B."/>
            <person name="De Tomaso A."/>
            <person name="Davidson B."/>
            <person name="Di Gregorio A."/>
            <person name="Gelpke M."/>
            <person name="Goodstein D.M."/>
            <person name="Harafuji N."/>
            <person name="Hastings K.E."/>
            <person name="Ho I."/>
            <person name="Hotta K."/>
            <person name="Huang W."/>
            <person name="Kawashima T."/>
            <person name="Lemaire P."/>
            <person name="Martinez D."/>
            <person name="Meinertzhagen I.A."/>
            <person name="Necula S."/>
            <person name="Nonaka M."/>
            <person name="Putnam N."/>
            <person name="Rash S."/>
            <person name="Saiga H."/>
            <person name="Satake M."/>
            <person name="Terry A."/>
            <person name="Yamada L."/>
            <person name="Wang H.G."/>
            <person name="Awazu S."/>
            <person name="Azumi K."/>
            <person name="Boore J."/>
            <person name="Branno M."/>
            <person name="Chin-Bow S."/>
            <person name="DeSantis R."/>
            <person name="Doyle S."/>
            <person name="Francino P."/>
            <person name="Keys D.N."/>
            <person name="Haga S."/>
            <person name="Hayashi H."/>
            <person name="Hino K."/>
            <person name="Imai K.S."/>
            <person name="Inaba K."/>
            <person name="Kano S."/>
            <person name="Kobayashi K."/>
            <person name="Kobayashi M."/>
            <person name="Lee B.I."/>
            <person name="Makabe K.W."/>
            <person name="Manohar C."/>
            <person name="Matassi G."/>
            <person name="Medina M."/>
            <person name="Mochizuki Y."/>
            <person name="Mount S."/>
            <person name="Morishita T."/>
            <person name="Miura S."/>
            <person name="Nakayama A."/>
            <person name="Nishizaka S."/>
            <person name="Nomoto H."/>
            <person name="Ohta F."/>
            <person name="Oishi K."/>
            <person name="Rigoutsos I."/>
            <person name="Sano M."/>
            <person name="Sasaki A."/>
            <person name="Sasakura Y."/>
            <person name="Shoguchi E."/>
            <person name="Shin-i T."/>
            <person name="Spagnuolo A."/>
            <person name="Stainier D."/>
            <person name="Suzuki M.M."/>
            <person name="Tassy O."/>
            <person name="Takatori N."/>
            <person name="Tokuoka M."/>
            <person name="Yagi K."/>
            <person name="Yoshizaki F."/>
            <person name="Wada S."/>
            <person name="Zhang C."/>
            <person name="Hyatt P.D."/>
            <person name="Larimer F."/>
            <person name="Detter C."/>
            <person name="Doggett N."/>
            <person name="Glavina T."/>
            <person name="Hawkins T."/>
            <person name="Richardson P."/>
            <person name="Lucas S."/>
            <person name="Kohara Y."/>
            <person name="Levine M."/>
            <person name="Satoh N."/>
            <person name="Rokhsar D.S."/>
        </authorList>
    </citation>
    <scope>NUCLEOTIDE SEQUENCE [LARGE SCALE GENOMIC DNA]</scope>
</reference>